<dbReference type="SUPFAM" id="SSF53720">
    <property type="entry name" value="ALDH-like"/>
    <property type="match status" value="1"/>
</dbReference>
<comment type="catalytic activity">
    <reaction evidence="4">
        <text>an aldehyde + NAD(+) + H2O = a carboxylate + NADH + 2 H(+)</text>
        <dbReference type="Rhea" id="RHEA:16185"/>
        <dbReference type="ChEBI" id="CHEBI:15377"/>
        <dbReference type="ChEBI" id="CHEBI:15378"/>
        <dbReference type="ChEBI" id="CHEBI:17478"/>
        <dbReference type="ChEBI" id="CHEBI:29067"/>
        <dbReference type="ChEBI" id="CHEBI:57540"/>
        <dbReference type="ChEBI" id="CHEBI:57945"/>
        <dbReference type="EC" id="1.2.1.3"/>
    </reaction>
</comment>
<organism evidence="8 9">
    <name type="scientific">Nocardia aurea</name>
    <dbReference type="NCBI Taxonomy" id="2144174"/>
    <lineage>
        <taxon>Bacteria</taxon>
        <taxon>Bacillati</taxon>
        <taxon>Actinomycetota</taxon>
        <taxon>Actinomycetes</taxon>
        <taxon>Mycobacteriales</taxon>
        <taxon>Nocardiaceae</taxon>
        <taxon>Nocardia</taxon>
    </lineage>
</organism>
<feature type="domain" description="Aldehyde dehydrogenase" evidence="7">
    <location>
        <begin position="12"/>
        <end position="476"/>
    </location>
</feature>
<comment type="caution">
    <text evidence="8">The sequence shown here is derived from an EMBL/GenBank/DDBJ whole genome shotgun (WGS) entry which is preliminary data.</text>
</comment>
<sequence>MTSEHLFIAGGWVTPTTAETIEVISPHTERLVARVPAASVADVDRAVAAARTAFDHGPWPRTDPSERIALVRRLAELYTAREEELAQLITTEMGAPITFARSAHAKLPGVMMRAFADIAENYPFQQTRSGFLGGDVLVEHEPVGVVAAIVPWNMPMFLIVAKLIPALLAGCAIVLKPSPETPLDAYLMAELVDDLGLPPGVVSILPGDREIGRHLVAHPGVDKVSFTGSTAAGRQVAGTCGAALRRVSLELGGKSAAVVLDDADPADVADGMLVAGLMNSGQACVAQTRVLLPRHRSVEFLDALVDRIENLTVGDPFDPATRVGPMVSQRQQHRIRGFIEHARDQGARLLTGGAELPDTVDRGWYIRPTVFADVDSSMRIAREEVFGPVLSVLTYTDDDHAVEIADATEYGLSGSVWTADIDRGLGLARRIRSGTLGINQPYTMDPAAPFGGVKNSGIGREFGQEGIGAYLDTKSISVRAAPTRGVAEQAISAGTGDRAERTTP</sequence>
<dbReference type="PANTHER" id="PTHR42804:SF1">
    <property type="entry name" value="ALDEHYDE DEHYDROGENASE-RELATED"/>
    <property type="match status" value="1"/>
</dbReference>
<protein>
    <recommendedName>
        <fullName evidence="3">aldehyde dehydrogenase (NAD(+))</fullName>
        <ecNumber evidence="3">1.2.1.3</ecNumber>
    </recommendedName>
</protein>
<name>A0ABV3G5I9_9NOCA</name>
<evidence type="ECO:0000256" key="1">
    <source>
        <dbReference type="ARBA" id="ARBA00009986"/>
    </source>
</evidence>
<dbReference type="InterPro" id="IPR016161">
    <property type="entry name" value="Ald_DH/histidinol_DH"/>
</dbReference>
<dbReference type="Proteomes" id="UP001551695">
    <property type="component" value="Unassembled WGS sequence"/>
</dbReference>
<evidence type="ECO:0000313" key="8">
    <source>
        <dbReference type="EMBL" id="MEV0712878.1"/>
    </source>
</evidence>
<dbReference type="EMBL" id="JBFAKC010000030">
    <property type="protein sequence ID" value="MEV0712878.1"/>
    <property type="molecule type" value="Genomic_DNA"/>
</dbReference>
<dbReference type="CDD" id="cd07139">
    <property type="entry name" value="ALDH_AldA-Rv0768"/>
    <property type="match status" value="1"/>
</dbReference>
<dbReference type="InterPro" id="IPR016162">
    <property type="entry name" value="Ald_DH_N"/>
</dbReference>
<evidence type="ECO:0000256" key="3">
    <source>
        <dbReference type="ARBA" id="ARBA00024226"/>
    </source>
</evidence>
<dbReference type="Pfam" id="PF00171">
    <property type="entry name" value="Aldedh"/>
    <property type="match status" value="1"/>
</dbReference>
<evidence type="ECO:0000256" key="2">
    <source>
        <dbReference type="ARBA" id="ARBA00023002"/>
    </source>
</evidence>
<evidence type="ECO:0000256" key="6">
    <source>
        <dbReference type="RuleBase" id="RU003345"/>
    </source>
</evidence>
<dbReference type="PROSITE" id="PS00687">
    <property type="entry name" value="ALDEHYDE_DEHYDR_GLU"/>
    <property type="match status" value="1"/>
</dbReference>
<reference evidence="8 9" key="1">
    <citation type="submission" date="2024-06" db="EMBL/GenBank/DDBJ databases">
        <title>The Natural Products Discovery Center: Release of the First 8490 Sequenced Strains for Exploring Actinobacteria Biosynthetic Diversity.</title>
        <authorList>
            <person name="Kalkreuter E."/>
            <person name="Kautsar S.A."/>
            <person name="Yang D."/>
            <person name="Bader C.D."/>
            <person name="Teijaro C.N."/>
            <person name="Fluegel L."/>
            <person name="Davis C.M."/>
            <person name="Simpson J.R."/>
            <person name="Lauterbach L."/>
            <person name="Steele A.D."/>
            <person name="Gui C."/>
            <person name="Meng S."/>
            <person name="Li G."/>
            <person name="Viehrig K."/>
            <person name="Ye F."/>
            <person name="Su P."/>
            <person name="Kiefer A.F."/>
            <person name="Nichols A."/>
            <person name="Cepeda A.J."/>
            <person name="Yan W."/>
            <person name="Fan B."/>
            <person name="Jiang Y."/>
            <person name="Adhikari A."/>
            <person name="Zheng C.-J."/>
            <person name="Schuster L."/>
            <person name="Cowan T.M."/>
            <person name="Smanski M.J."/>
            <person name="Chevrette M.G."/>
            <person name="De Carvalho L.P.S."/>
            <person name="Shen B."/>
        </authorList>
    </citation>
    <scope>NUCLEOTIDE SEQUENCE [LARGE SCALE GENOMIC DNA]</scope>
    <source>
        <strain evidence="8 9">NPDC050403</strain>
    </source>
</reference>
<evidence type="ECO:0000256" key="5">
    <source>
        <dbReference type="PROSITE-ProRule" id="PRU10007"/>
    </source>
</evidence>
<evidence type="ECO:0000256" key="4">
    <source>
        <dbReference type="ARBA" id="ARBA00049194"/>
    </source>
</evidence>
<evidence type="ECO:0000313" key="9">
    <source>
        <dbReference type="Proteomes" id="UP001551695"/>
    </source>
</evidence>
<dbReference type="InterPro" id="IPR029510">
    <property type="entry name" value="Ald_DH_CS_GLU"/>
</dbReference>
<dbReference type="PANTHER" id="PTHR42804">
    <property type="entry name" value="ALDEHYDE DEHYDROGENASE"/>
    <property type="match status" value="1"/>
</dbReference>
<keyword evidence="2 6" id="KW-0560">Oxidoreductase</keyword>
<dbReference type="PROSITE" id="PS00070">
    <property type="entry name" value="ALDEHYDE_DEHYDR_CYS"/>
    <property type="match status" value="1"/>
</dbReference>
<proteinExistence type="inferred from homology"/>
<dbReference type="InterPro" id="IPR016160">
    <property type="entry name" value="Ald_DH_CS_CYS"/>
</dbReference>
<gene>
    <name evidence="8" type="ORF">AB0I48_35525</name>
</gene>
<dbReference type="EC" id="1.2.1.3" evidence="3"/>
<evidence type="ECO:0000259" key="7">
    <source>
        <dbReference type="Pfam" id="PF00171"/>
    </source>
</evidence>
<keyword evidence="9" id="KW-1185">Reference proteome</keyword>
<dbReference type="InterPro" id="IPR016163">
    <property type="entry name" value="Ald_DH_C"/>
</dbReference>
<accession>A0ABV3G5I9</accession>
<feature type="active site" evidence="5">
    <location>
        <position position="250"/>
    </location>
</feature>
<comment type="similarity">
    <text evidence="1 6">Belongs to the aldehyde dehydrogenase family.</text>
</comment>
<dbReference type="InterPro" id="IPR015590">
    <property type="entry name" value="Aldehyde_DH_dom"/>
</dbReference>
<dbReference type="Gene3D" id="3.40.605.10">
    <property type="entry name" value="Aldehyde Dehydrogenase, Chain A, domain 1"/>
    <property type="match status" value="1"/>
</dbReference>
<dbReference type="Gene3D" id="3.40.309.10">
    <property type="entry name" value="Aldehyde Dehydrogenase, Chain A, domain 2"/>
    <property type="match status" value="1"/>
</dbReference>